<name>A0A818T482_9BILA</name>
<evidence type="ECO:0000313" key="2">
    <source>
        <dbReference type="EMBL" id="CAF3676618.1"/>
    </source>
</evidence>
<organism evidence="2 3">
    <name type="scientific">Adineta steineri</name>
    <dbReference type="NCBI Taxonomy" id="433720"/>
    <lineage>
        <taxon>Eukaryota</taxon>
        <taxon>Metazoa</taxon>
        <taxon>Spiralia</taxon>
        <taxon>Gnathifera</taxon>
        <taxon>Rotifera</taxon>
        <taxon>Eurotatoria</taxon>
        <taxon>Bdelloidea</taxon>
        <taxon>Adinetida</taxon>
        <taxon>Adinetidae</taxon>
        <taxon>Adineta</taxon>
    </lineage>
</organism>
<accession>A0A818T482</accession>
<dbReference type="Proteomes" id="UP000663881">
    <property type="component" value="Unassembled WGS sequence"/>
</dbReference>
<comment type="caution">
    <text evidence="2">The sequence shown here is derived from an EMBL/GenBank/DDBJ whole genome shotgun (WGS) entry which is preliminary data.</text>
</comment>
<feature type="signal peptide" evidence="1">
    <location>
        <begin position="1"/>
        <end position="19"/>
    </location>
</feature>
<keyword evidence="1" id="KW-0732">Signal</keyword>
<sequence length="37" mass="3792">MWNFRLLTVLSTLFILVSTERVKRQGVGGGGGGGGAG</sequence>
<reference evidence="2" key="1">
    <citation type="submission" date="2021-02" db="EMBL/GenBank/DDBJ databases">
        <authorList>
            <person name="Nowell W R."/>
        </authorList>
    </citation>
    <scope>NUCLEOTIDE SEQUENCE</scope>
</reference>
<feature type="chain" id="PRO_5032643679" evidence="1">
    <location>
        <begin position="20"/>
        <end position="37"/>
    </location>
</feature>
<dbReference type="EMBL" id="CAJOAY010000490">
    <property type="protein sequence ID" value="CAF3676618.1"/>
    <property type="molecule type" value="Genomic_DNA"/>
</dbReference>
<proteinExistence type="predicted"/>
<evidence type="ECO:0000256" key="1">
    <source>
        <dbReference type="SAM" id="SignalP"/>
    </source>
</evidence>
<feature type="non-terminal residue" evidence="2">
    <location>
        <position position="37"/>
    </location>
</feature>
<protein>
    <submittedName>
        <fullName evidence="2">Uncharacterized protein</fullName>
    </submittedName>
</protein>
<evidence type="ECO:0000313" key="3">
    <source>
        <dbReference type="Proteomes" id="UP000663881"/>
    </source>
</evidence>
<gene>
    <name evidence="2" type="ORF">OKA104_LOCUS10822</name>
</gene>
<dbReference type="AlphaFoldDB" id="A0A818T482"/>